<organism evidence="1 2">
    <name type="scientific">Listeria welshimeri</name>
    <dbReference type="NCBI Taxonomy" id="1643"/>
    <lineage>
        <taxon>Bacteria</taxon>
        <taxon>Bacillati</taxon>
        <taxon>Bacillota</taxon>
        <taxon>Bacilli</taxon>
        <taxon>Bacillales</taxon>
        <taxon>Listeriaceae</taxon>
        <taxon>Listeria</taxon>
    </lineage>
</organism>
<evidence type="ECO:0000313" key="1">
    <source>
        <dbReference type="EMBL" id="MBC1323958.1"/>
    </source>
</evidence>
<reference evidence="1 2" key="1">
    <citation type="submission" date="2020-03" db="EMBL/GenBank/DDBJ databases">
        <title>Soil Listeria distribution.</title>
        <authorList>
            <person name="Liao J."/>
            <person name="Wiedmann M."/>
        </authorList>
    </citation>
    <scope>NUCLEOTIDE SEQUENCE [LARGE SCALE GENOMIC DNA]</scope>
    <source>
        <strain evidence="1 2">FSL L7-1829</strain>
    </source>
</reference>
<protein>
    <submittedName>
        <fullName evidence="1">Uncharacterized protein</fullName>
    </submittedName>
</protein>
<proteinExistence type="predicted"/>
<accession>A0A7X0T7C8</accession>
<dbReference type="EMBL" id="JAAROP010000021">
    <property type="protein sequence ID" value="MBC1323958.1"/>
    <property type="molecule type" value="Genomic_DNA"/>
</dbReference>
<comment type="caution">
    <text evidence="1">The sequence shown here is derived from an EMBL/GenBank/DDBJ whole genome shotgun (WGS) entry which is preliminary data.</text>
</comment>
<evidence type="ECO:0000313" key="2">
    <source>
        <dbReference type="Proteomes" id="UP000522007"/>
    </source>
</evidence>
<dbReference type="AlphaFoldDB" id="A0A7X0T7C8"/>
<sequence length="159" mass="18500">MTDIKITLTRIKFNGADVPPFLDNELELKNKTFIFAKNGTGKYTLPEATRIQKSNEFDVHIFKRFESVLGENDKLNTIALAMEAGENQQKIKELEKVKLVKAAERERIVSSLENPNEENLDNYFTKIKNYQNQLNEKKKMSDKFFMNLVNILVFIKTLH</sequence>
<gene>
    <name evidence="1" type="ORF">HB853_13570</name>
</gene>
<dbReference type="Proteomes" id="UP000522007">
    <property type="component" value="Unassembled WGS sequence"/>
</dbReference>
<name>A0A7X0T7C8_LISWE</name>